<evidence type="ECO:0000313" key="2">
    <source>
        <dbReference type="EMBL" id="EIM65185.1"/>
    </source>
</evidence>
<gene>
    <name evidence="2" type="ORF">DespoDRAFT_03418</name>
</gene>
<dbReference type="AlphaFoldDB" id="I5B6S2"/>
<dbReference type="EMBL" id="CM001488">
    <property type="protein sequence ID" value="EIM65185.1"/>
    <property type="molecule type" value="Genomic_DNA"/>
</dbReference>
<keyword evidence="1" id="KW-0812">Transmembrane</keyword>
<protein>
    <submittedName>
        <fullName evidence="2">Uncharacterized protein</fullName>
    </submittedName>
</protein>
<keyword evidence="1" id="KW-1133">Transmembrane helix</keyword>
<evidence type="ECO:0000313" key="3">
    <source>
        <dbReference type="Proteomes" id="UP000005778"/>
    </source>
</evidence>
<sequence>MLMVVVGSHDHLDICFSLDNVRQFSHGLRLIPLGYCFYNILIIFGIIFAKKKQPSMGKKL</sequence>
<dbReference type="HOGENOM" id="CLU_2933895_0_0_7"/>
<organism evidence="2 3">
    <name type="scientific">Desulfobacter postgatei 2ac9</name>
    <dbReference type="NCBI Taxonomy" id="879212"/>
    <lineage>
        <taxon>Bacteria</taxon>
        <taxon>Pseudomonadati</taxon>
        <taxon>Thermodesulfobacteriota</taxon>
        <taxon>Desulfobacteria</taxon>
        <taxon>Desulfobacterales</taxon>
        <taxon>Desulfobacteraceae</taxon>
        <taxon>Desulfobacter</taxon>
    </lineage>
</organism>
<feature type="transmembrane region" description="Helical" evidence="1">
    <location>
        <begin position="30"/>
        <end position="49"/>
    </location>
</feature>
<reference evidence="2 3" key="1">
    <citation type="submission" date="2011-09" db="EMBL/GenBank/DDBJ databases">
        <authorList>
            <consortium name="US DOE Joint Genome Institute (JGI-PGF)"/>
            <person name="Lucas S."/>
            <person name="Han J."/>
            <person name="Lapidus A."/>
            <person name="Cheng J.-F."/>
            <person name="Goodwin L."/>
            <person name="Pitluck S."/>
            <person name="Peters L."/>
            <person name="Land M.L."/>
            <person name="Hauser L."/>
            <person name="Orellana R."/>
            <person name="Lovley D."/>
            <person name="Woyke T.J."/>
        </authorList>
    </citation>
    <scope>NUCLEOTIDE SEQUENCE [LARGE SCALE GENOMIC DNA]</scope>
    <source>
        <strain evidence="2 3">2ac9</strain>
    </source>
</reference>
<dbReference type="Proteomes" id="UP000005778">
    <property type="component" value="Chromosome"/>
</dbReference>
<evidence type="ECO:0000256" key="1">
    <source>
        <dbReference type="SAM" id="Phobius"/>
    </source>
</evidence>
<name>I5B6S2_9BACT</name>
<keyword evidence="3" id="KW-1185">Reference proteome</keyword>
<keyword evidence="1" id="KW-0472">Membrane</keyword>
<proteinExistence type="predicted"/>
<reference evidence="2 3" key="2">
    <citation type="submission" date="2012-02" db="EMBL/GenBank/DDBJ databases">
        <title>Improved High-Quality Draft sequence of Desulfobacter postgatei 2ac9.</title>
        <authorList>
            <consortium name="US DOE Joint Genome Institute"/>
            <person name="Lucas S."/>
            <person name="Han J."/>
            <person name="Lapidus A."/>
            <person name="Cheng J.-F."/>
            <person name="Goodwin L."/>
            <person name="Pitluck S."/>
            <person name="Peters L."/>
            <person name="Ovchinnikova G."/>
            <person name="Held B."/>
            <person name="Detter J.C."/>
            <person name="Han C."/>
            <person name="Tapia R."/>
            <person name="Land M."/>
            <person name="Hauser L."/>
            <person name="Kyrpides N."/>
            <person name="Ivanova N."/>
            <person name="Pagani I."/>
            <person name="Orellana R."/>
            <person name="Lovley D."/>
            <person name="Woyke T."/>
        </authorList>
    </citation>
    <scope>NUCLEOTIDE SEQUENCE [LARGE SCALE GENOMIC DNA]</scope>
    <source>
        <strain evidence="2 3">2ac9</strain>
    </source>
</reference>
<accession>I5B6S2</accession>